<name>A0A1F6U0X8_9PROT</name>
<dbReference type="InterPro" id="IPR036515">
    <property type="entry name" value="Transposase_17_sf"/>
</dbReference>
<dbReference type="InterPro" id="IPR002686">
    <property type="entry name" value="Transposase_17"/>
</dbReference>
<dbReference type="PANTHER" id="PTHR34322">
    <property type="entry name" value="TRANSPOSASE, Y1_TNP DOMAIN-CONTAINING"/>
    <property type="match status" value="1"/>
</dbReference>
<organism evidence="3 4">
    <name type="scientific">Candidatus Muproteobacteria bacterium RIFCSPHIGHO2_02_FULL_65_16</name>
    <dbReference type="NCBI Taxonomy" id="1817766"/>
    <lineage>
        <taxon>Bacteria</taxon>
        <taxon>Pseudomonadati</taxon>
        <taxon>Pseudomonadota</taxon>
        <taxon>Candidatus Muproteobacteria</taxon>
    </lineage>
</organism>
<dbReference type="GO" id="GO:0003677">
    <property type="term" value="F:DNA binding"/>
    <property type="evidence" value="ECO:0007669"/>
    <property type="project" value="InterPro"/>
</dbReference>
<dbReference type="SUPFAM" id="SSF143422">
    <property type="entry name" value="Transposase IS200-like"/>
    <property type="match status" value="1"/>
</dbReference>
<evidence type="ECO:0000313" key="4">
    <source>
        <dbReference type="Proteomes" id="UP000179362"/>
    </source>
</evidence>
<feature type="region of interest" description="Disordered" evidence="1">
    <location>
        <begin position="215"/>
        <end position="236"/>
    </location>
</feature>
<dbReference type="Pfam" id="PF01797">
    <property type="entry name" value="Y1_Tnp"/>
    <property type="match status" value="1"/>
</dbReference>
<dbReference type="PANTHER" id="PTHR34322:SF2">
    <property type="entry name" value="TRANSPOSASE IS200-LIKE DOMAIN-CONTAINING PROTEIN"/>
    <property type="match status" value="1"/>
</dbReference>
<evidence type="ECO:0000256" key="1">
    <source>
        <dbReference type="SAM" id="MobiDB-lite"/>
    </source>
</evidence>
<protein>
    <recommendedName>
        <fullName evidence="2">Transposase IS200-like domain-containing protein</fullName>
    </recommendedName>
</protein>
<gene>
    <name evidence="3" type="ORF">A3B81_05315</name>
</gene>
<evidence type="ECO:0000259" key="2">
    <source>
        <dbReference type="SMART" id="SM01321"/>
    </source>
</evidence>
<proteinExistence type="predicted"/>
<comment type="caution">
    <text evidence="3">The sequence shown here is derived from an EMBL/GenBank/DDBJ whole genome shotgun (WGS) entry which is preliminary data.</text>
</comment>
<dbReference type="AlphaFoldDB" id="A0A1F6U0X8"/>
<dbReference type="SMART" id="SM01321">
    <property type="entry name" value="Y1_Tnp"/>
    <property type="match status" value="1"/>
</dbReference>
<dbReference type="GO" id="GO:0006313">
    <property type="term" value="P:DNA transposition"/>
    <property type="evidence" value="ECO:0007669"/>
    <property type="project" value="InterPro"/>
</dbReference>
<reference evidence="3 4" key="1">
    <citation type="journal article" date="2016" name="Nat. Commun.">
        <title>Thousands of microbial genomes shed light on interconnected biogeochemical processes in an aquifer system.</title>
        <authorList>
            <person name="Anantharaman K."/>
            <person name="Brown C.T."/>
            <person name="Hug L.A."/>
            <person name="Sharon I."/>
            <person name="Castelle C.J."/>
            <person name="Probst A.J."/>
            <person name="Thomas B.C."/>
            <person name="Singh A."/>
            <person name="Wilkins M.J."/>
            <person name="Karaoz U."/>
            <person name="Brodie E.L."/>
            <person name="Williams K.H."/>
            <person name="Hubbard S.S."/>
            <person name="Banfield J.F."/>
        </authorList>
    </citation>
    <scope>NUCLEOTIDE SEQUENCE [LARGE SCALE GENOMIC DNA]</scope>
</reference>
<dbReference type="GO" id="GO:0004803">
    <property type="term" value="F:transposase activity"/>
    <property type="evidence" value="ECO:0007669"/>
    <property type="project" value="InterPro"/>
</dbReference>
<dbReference type="Proteomes" id="UP000179362">
    <property type="component" value="Unassembled WGS sequence"/>
</dbReference>
<accession>A0A1F6U0X8</accession>
<sequence>MGRPHRNAPGGLVYHVLNRANARQPIFKKEEDYRAFERVLATVQERVAMRILAYCLMPNHWHLVLWPRRDNDLSTFMRLLTLTHTQRWHAHRRSAGSGHLYQGRFKSFVVQQDAYLLTVCRYVERNALRAKLVKRAEAWRWSSLWRYQYGDTKAKALLSEWPVDRPRHWVQRVNQPETDAELQSLRGSVNRGSPFGGAVWVKRVVSRLGLESTLRPRGRPRRERRREVSLGTLNGS</sequence>
<dbReference type="EMBL" id="MFTA01000069">
    <property type="protein sequence ID" value="OGI51034.1"/>
    <property type="molecule type" value="Genomic_DNA"/>
</dbReference>
<evidence type="ECO:0000313" key="3">
    <source>
        <dbReference type="EMBL" id="OGI51034.1"/>
    </source>
</evidence>
<feature type="domain" description="Transposase IS200-like" evidence="2">
    <location>
        <begin position="9"/>
        <end position="126"/>
    </location>
</feature>
<dbReference type="Gene3D" id="3.30.70.1290">
    <property type="entry name" value="Transposase IS200-like"/>
    <property type="match status" value="1"/>
</dbReference>